<feature type="compositionally biased region" description="Basic and acidic residues" evidence="1">
    <location>
        <begin position="212"/>
        <end position="227"/>
    </location>
</feature>
<organism evidence="2 3">
    <name type="scientific">Tanacetum coccineum</name>
    <dbReference type="NCBI Taxonomy" id="301880"/>
    <lineage>
        <taxon>Eukaryota</taxon>
        <taxon>Viridiplantae</taxon>
        <taxon>Streptophyta</taxon>
        <taxon>Embryophyta</taxon>
        <taxon>Tracheophyta</taxon>
        <taxon>Spermatophyta</taxon>
        <taxon>Magnoliopsida</taxon>
        <taxon>eudicotyledons</taxon>
        <taxon>Gunneridae</taxon>
        <taxon>Pentapetalae</taxon>
        <taxon>asterids</taxon>
        <taxon>campanulids</taxon>
        <taxon>Asterales</taxon>
        <taxon>Asteraceae</taxon>
        <taxon>Asteroideae</taxon>
        <taxon>Anthemideae</taxon>
        <taxon>Anthemidinae</taxon>
        <taxon>Tanacetum</taxon>
    </lineage>
</organism>
<accession>A0ABQ5AVC0</accession>
<feature type="region of interest" description="Disordered" evidence="1">
    <location>
        <begin position="246"/>
        <end position="287"/>
    </location>
</feature>
<reference evidence="2" key="1">
    <citation type="journal article" date="2022" name="Int. J. Mol. Sci.">
        <title>Draft Genome of Tanacetum Coccineum: Genomic Comparison of Closely Related Tanacetum-Family Plants.</title>
        <authorList>
            <person name="Yamashiro T."/>
            <person name="Shiraishi A."/>
            <person name="Nakayama K."/>
            <person name="Satake H."/>
        </authorList>
    </citation>
    <scope>NUCLEOTIDE SEQUENCE</scope>
</reference>
<name>A0ABQ5AVC0_9ASTR</name>
<feature type="region of interest" description="Disordered" evidence="1">
    <location>
        <begin position="16"/>
        <end position="35"/>
    </location>
</feature>
<evidence type="ECO:0000313" key="3">
    <source>
        <dbReference type="Proteomes" id="UP001151760"/>
    </source>
</evidence>
<keyword evidence="3" id="KW-1185">Reference proteome</keyword>
<protein>
    <submittedName>
        <fullName evidence="2">Uncharacterized protein</fullName>
    </submittedName>
</protein>
<feature type="compositionally biased region" description="Basic and acidic residues" evidence="1">
    <location>
        <begin position="112"/>
        <end position="127"/>
    </location>
</feature>
<gene>
    <name evidence="2" type="ORF">Tco_0841067</name>
</gene>
<feature type="compositionally biased region" description="Basic residues" evidence="1">
    <location>
        <begin position="295"/>
        <end position="307"/>
    </location>
</feature>
<feature type="compositionally biased region" description="Basic and acidic residues" evidence="1">
    <location>
        <begin position="140"/>
        <end position="171"/>
    </location>
</feature>
<sequence length="314" mass="35898">MLVQPTEDGLLLQKTHLKHNPTPSPALTKTSGGNLGRFSDQSLRNSTFEGHIKKLSSKANPVMKNTKSMECSVHEILLFDELDHMETENAQDVGWTRDIVGEVKENDEDVVSTDKEKVSTDKDKVSTDRPIVSTDGSKVSTDRKIEGTDEQKREENGVELLRIFEETDRPRPTSTRSLMTLRPLPKIDPKDKGKKKIEEEHETDSESDDIPQAEKKFKQLESDEEMARKKRRSGVKIVLLAEKEASKKGEGETVKMKKITDKRGEKKKKRGKKMDTGKRIVRGRKRISKITIVRRGKRIRKTRKKRRKEGEAMK</sequence>
<proteinExistence type="predicted"/>
<feature type="region of interest" description="Disordered" evidence="1">
    <location>
        <begin position="295"/>
        <end position="314"/>
    </location>
</feature>
<evidence type="ECO:0000313" key="2">
    <source>
        <dbReference type="EMBL" id="GJT06605.1"/>
    </source>
</evidence>
<evidence type="ECO:0000256" key="1">
    <source>
        <dbReference type="SAM" id="MobiDB-lite"/>
    </source>
</evidence>
<feature type="compositionally biased region" description="Basic and acidic residues" evidence="1">
    <location>
        <begin position="246"/>
        <end position="264"/>
    </location>
</feature>
<feature type="region of interest" description="Disordered" evidence="1">
    <location>
        <begin position="107"/>
        <end position="233"/>
    </location>
</feature>
<feature type="compositionally biased region" description="Basic and acidic residues" evidence="1">
    <location>
        <begin position="185"/>
        <end position="199"/>
    </location>
</feature>
<comment type="caution">
    <text evidence="2">The sequence shown here is derived from an EMBL/GenBank/DDBJ whole genome shotgun (WGS) entry which is preliminary data.</text>
</comment>
<dbReference type="EMBL" id="BQNB010012683">
    <property type="protein sequence ID" value="GJT06605.1"/>
    <property type="molecule type" value="Genomic_DNA"/>
</dbReference>
<feature type="compositionally biased region" description="Acidic residues" evidence="1">
    <location>
        <begin position="200"/>
        <end position="211"/>
    </location>
</feature>
<dbReference type="Proteomes" id="UP001151760">
    <property type="component" value="Unassembled WGS sequence"/>
</dbReference>
<reference evidence="2" key="2">
    <citation type="submission" date="2022-01" db="EMBL/GenBank/DDBJ databases">
        <authorList>
            <person name="Yamashiro T."/>
            <person name="Shiraishi A."/>
            <person name="Satake H."/>
            <person name="Nakayama K."/>
        </authorList>
    </citation>
    <scope>NUCLEOTIDE SEQUENCE</scope>
</reference>